<reference evidence="2" key="1">
    <citation type="submission" date="2018-04" db="EMBL/GenBank/DDBJ databases">
        <title>Whole genome sequencing of Hypsizygus marmoreus.</title>
        <authorList>
            <person name="Choi I.-G."/>
            <person name="Min B."/>
            <person name="Kim J.-G."/>
            <person name="Kim S."/>
            <person name="Oh Y.-L."/>
            <person name="Kong W.-S."/>
            <person name="Park H."/>
            <person name="Jeong J."/>
            <person name="Song E.-S."/>
        </authorList>
    </citation>
    <scope>NUCLEOTIDE SEQUENCE [LARGE SCALE GENOMIC DNA]</scope>
    <source>
        <strain evidence="2">51987-8</strain>
    </source>
</reference>
<feature type="compositionally biased region" description="Basic and acidic residues" evidence="1">
    <location>
        <begin position="334"/>
        <end position="343"/>
    </location>
</feature>
<dbReference type="InParanoid" id="A0A369JBW2"/>
<feature type="compositionally biased region" description="Basic and acidic residues" evidence="1">
    <location>
        <begin position="225"/>
        <end position="241"/>
    </location>
</feature>
<dbReference type="Proteomes" id="UP000076154">
    <property type="component" value="Unassembled WGS sequence"/>
</dbReference>
<dbReference type="AlphaFoldDB" id="A0A369JBW2"/>
<evidence type="ECO:0000256" key="1">
    <source>
        <dbReference type="SAM" id="MobiDB-lite"/>
    </source>
</evidence>
<comment type="caution">
    <text evidence="2">The sequence shown here is derived from an EMBL/GenBank/DDBJ whole genome shotgun (WGS) entry which is preliminary data.</text>
</comment>
<feature type="compositionally biased region" description="Basic and acidic residues" evidence="1">
    <location>
        <begin position="267"/>
        <end position="282"/>
    </location>
</feature>
<feature type="region of interest" description="Disordered" evidence="1">
    <location>
        <begin position="142"/>
        <end position="361"/>
    </location>
</feature>
<dbReference type="EMBL" id="LUEZ02000125">
    <property type="protein sequence ID" value="RDB16356.1"/>
    <property type="molecule type" value="Genomic_DNA"/>
</dbReference>
<keyword evidence="3" id="KW-1185">Reference proteome</keyword>
<accession>A0A369JBW2</accession>
<gene>
    <name evidence="2" type="ORF">Hypma_002978</name>
</gene>
<organism evidence="2 3">
    <name type="scientific">Hypsizygus marmoreus</name>
    <name type="common">White beech mushroom</name>
    <name type="synonym">Agaricus marmoreus</name>
    <dbReference type="NCBI Taxonomy" id="39966"/>
    <lineage>
        <taxon>Eukaryota</taxon>
        <taxon>Fungi</taxon>
        <taxon>Dikarya</taxon>
        <taxon>Basidiomycota</taxon>
        <taxon>Agaricomycotina</taxon>
        <taxon>Agaricomycetes</taxon>
        <taxon>Agaricomycetidae</taxon>
        <taxon>Agaricales</taxon>
        <taxon>Tricholomatineae</taxon>
        <taxon>Lyophyllaceae</taxon>
        <taxon>Hypsizygus</taxon>
    </lineage>
</organism>
<proteinExistence type="predicted"/>
<sequence length="436" mass="48789">MNVSTDNVLFTNGMAAHTKRGIGHWLYTGSMEKLKLINWPVSVEIPNQWGWALNMLSSDEFVHWSDEEEKLNTGDEGYADIAIIVGRDPKDFSEKVLRRVRHCGQFMKEFGVPVAGVLEPELDDAIAPPSYYVRLAKLAKKKQGLDDNGEDDEEGTSVKPAPIAVKTANPKALKAKAPKASKVPKPNEGKGTKRKVIYIEVPSSDDPEPVKGNAVPGPRQVKRLPAREATAHQELTHEDQPAVRPPKWARPNDFTPPTPVKYCVLPRHKDLSHAGRSNDHPTPRMPSGPPRHIPDERDINVHPAPRMPSRPRRMAVDHDGRGAPRNAPGPIRGRPLEDRRQPDTNDYAANRDTFVQGSSRGGYDSFSDVGARLPTWGAQLMGPDHPAQYMGDRRDYVAQQRVPALPDNEYNTDVWSEDRMSDEAMADYMQAHHRYY</sequence>
<name>A0A369JBW2_HYPMA</name>
<evidence type="ECO:0000313" key="3">
    <source>
        <dbReference type="Proteomes" id="UP000076154"/>
    </source>
</evidence>
<protein>
    <submittedName>
        <fullName evidence="2">Uncharacterized protein</fullName>
    </submittedName>
</protein>
<evidence type="ECO:0000313" key="2">
    <source>
        <dbReference type="EMBL" id="RDB16356.1"/>
    </source>
</evidence>